<feature type="transmembrane region" description="Helical" evidence="12">
    <location>
        <begin position="94"/>
        <end position="115"/>
    </location>
</feature>
<gene>
    <name evidence="15" type="ORF">GCM10022252_05430</name>
</gene>
<comment type="caution">
    <text evidence="15">The sequence shown here is derived from an EMBL/GenBank/DDBJ whole genome shotgun (WGS) entry which is preliminary data.</text>
</comment>
<keyword evidence="5" id="KW-0997">Cell inner membrane</keyword>
<comment type="similarity">
    <text evidence="2">Belongs to the EamA transporter family.</text>
</comment>
<dbReference type="InterPro" id="IPR000390">
    <property type="entry name" value="Small_drug/metabolite_transptr"/>
</dbReference>
<evidence type="ECO:0000313" key="16">
    <source>
        <dbReference type="Proteomes" id="UP001501251"/>
    </source>
</evidence>
<evidence type="ECO:0000259" key="14">
    <source>
        <dbReference type="Pfam" id="PF00892"/>
    </source>
</evidence>
<evidence type="ECO:0000256" key="12">
    <source>
        <dbReference type="SAM" id="Phobius"/>
    </source>
</evidence>
<keyword evidence="10" id="KW-0443">Lipid metabolism</keyword>
<evidence type="ECO:0000256" key="1">
    <source>
        <dbReference type="ARBA" id="ARBA00004651"/>
    </source>
</evidence>
<feature type="transmembrane region" description="Helical" evidence="12">
    <location>
        <begin position="218"/>
        <end position="239"/>
    </location>
</feature>
<evidence type="ECO:0000256" key="7">
    <source>
        <dbReference type="ARBA" id="ARBA00022692"/>
    </source>
</evidence>
<feature type="transmembrane region" description="Helical" evidence="12">
    <location>
        <begin position="148"/>
        <end position="167"/>
    </location>
</feature>
<feature type="transmembrane region" description="Helical" evidence="12">
    <location>
        <begin position="122"/>
        <end position="142"/>
    </location>
</feature>
<evidence type="ECO:0000256" key="10">
    <source>
        <dbReference type="ARBA" id="ARBA00023098"/>
    </source>
</evidence>
<keyword evidence="3" id="KW-1003">Cell membrane</keyword>
<dbReference type="InterPro" id="IPR000620">
    <property type="entry name" value="EamA_dom"/>
</dbReference>
<dbReference type="Gene3D" id="1.10.3730.20">
    <property type="match status" value="1"/>
</dbReference>
<keyword evidence="9 12" id="KW-1133">Transmembrane helix</keyword>
<evidence type="ECO:0000313" key="15">
    <source>
        <dbReference type="EMBL" id="GAA4181282.1"/>
    </source>
</evidence>
<keyword evidence="4" id="KW-0444">Lipid biosynthesis</keyword>
<accession>A0ABP8ABR9</accession>
<evidence type="ECO:0000256" key="4">
    <source>
        <dbReference type="ARBA" id="ARBA00022516"/>
    </source>
</evidence>
<reference evidence="16" key="1">
    <citation type="journal article" date="2019" name="Int. J. Syst. Evol. Microbiol.">
        <title>The Global Catalogue of Microorganisms (GCM) 10K type strain sequencing project: providing services to taxonomists for standard genome sequencing and annotation.</title>
        <authorList>
            <consortium name="The Broad Institute Genomics Platform"/>
            <consortium name="The Broad Institute Genome Sequencing Center for Infectious Disease"/>
            <person name="Wu L."/>
            <person name="Ma J."/>
        </authorList>
    </citation>
    <scope>NUCLEOTIDE SEQUENCE [LARGE SCALE GENOMIC DNA]</scope>
    <source>
        <strain evidence="16">JCM 17388</strain>
    </source>
</reference>
<feature type="transmembrane region" description="Helical" evidence="12">
    <location>
        <begin position="271"/>
        <end position="287"/>
    </location>
</feature>
<evidence type="ECO:0000256" key="11">
    <source>
        <dbReference type="ARBA" id="ARBA00023136"/>
    </source>
</evidence>
<dbReference type="PANTHER" id="PTHR30561">
    <property type="entry name" value="SMR FAMILY PROTON-DEPENDENT DRUG EFFLUX TRANSPORTER SUGE"/>
    <property type="match status" value="1"/>
</dbReference>
<proteinExistence type="inferred from homology"/>
<dbReference type="Pfam" id="PF00892">
    <property type="entry name" value="EamA"/>
    <property type="match status" value="1"/>
</dbReference>
<evidence type="ECO:0000256" key="3">
    <source>
        <dbReference type="ARBA" id="ARBA00022475"/>
    </source>
</evidence>
<evidence type="ECO:0000256" key="8">
    <source>
        <dbReference type="ARBA" id="ARBA00022985"/>
    </source>
</evidence>
<keyword evidence="8" id="KW-0448">Lipopolysaccharide biosynthesis</keyword>
<keyword evidence="16" id="KW-1185">Reference proteome</keyword>
<organism evidence="15 16">
    <name type="scientific">Streptosporangium oxazolinicum</name>
    <dbReference type="NCBI Taxonomy" id="909287"/>
    <lineage>
        <taxon>Bacteria</taxon>
        <taxon>Bacillati</taxon>
        <taxon>Actinomycetota</taxon>
        <taxon>Actinomycetes</taxon>
        <taxon>Streptosporangiales</taxon>
        <taxon>Streptosporangiaceae</taxon>
        <taxon>Streptosporangium</taxon>
    </lineage>
</organism>
<name>A0ABP8ABR9_9ACTN</name>
<dbReference type="EMBL" id="BAABAQ010000001">
    <property type="protein sequence ID" value="GAA4181282.1"/>
    <property type="molecule type" value="Genomic_DNA"/>
</dbReference>
<keyword evidence="13" id="KW-0732">Signal</keyword>
<evidence type="ECO:0000256" key="13">
    <source>
        <dbReference type="SAM" id="SignalP"/>
    </source>
</evidence>
<dbReference type="RefSeq" id="WP_344914580.1">
    <property type="nucleotide sequence ID" value="NZ_BAABAQ010000001.1"/>
</dbReference>
<dbReference type="SUPFAM" id="SSF103481">
    <property type="entry name" value="Multidrug resistance efflux transporter EmrE"/>
    <property type="match status" value="2"/>
</dbReference>
<sequence>MSPLALALVLASAVAHACWNLMSKQAAEADGVVFVWMVAAASTLVWTPVAAGYLLLGGAGPSWADLGVIAASTTLHLGYFMLLQRGYRHGDLSMVYPIARGTGPLLASLVAVLFLGERPGPVGVAGILLVGTGVLLLGAARRPSRRDLGGIGFGLATGLFIAAYTVWDKQVVSAFAVAPILLNYGGDLGRTLVLTSPVLGARRRGLILPVWHEHRARVLGAAVLMPLSYLLALTAFTFSPISVVAPVREVSVLVAVVLGGRLLAEGDLTRRLLAACVIVGGVVTIALG</sequence>
<protein>
    <submittedName>
        <fullName evidence="15">EamA family transporter</fullName>
    </submittedName>
</protein>
<feature type="transmembrane region" description="Helical" evidence="12">
    <location>
        <begin position="33"/>
        <end position="56"/>
    </location>
</feature>
<evidence type="ECO:0000256" key="9">
    <source>
        <dbReference type="ARBA" id="ARBA00022989"/>
    </source>
</evidence>
<evidence type="ECO:0000256" key="5">
    <source>
        <dbReference type="ARBA" id="ARBA00022519"/>
    </source>
</evidence>
<dbReference type="InterPro" id="IPR037185">
    <property type="entry name" value="EmrE-like"/>
</dbReference>
<keyword evidence="6" id="KW-0441">Lipid A biosynthesis</keyword>
<feature type="domain" description="EamA" evidence="14">
    <location>
        <begin position="5"/>
        <end position="137"/>
    </location>
</feature>
<keyword evidence="7 12" id="KW-0812">Transmembrane</keyword>
<dbReference type="PANTHER" id="PTHR30561:SF9">
    <property type="entry name" value="4-AMINO-4-DEOXY-L-ARABINOSE-PHOSPHOUNDECAPRENOL FLIPPASE SUBUNIT ARNF-RELATED"/>
    <property type="match status" value="1"/>
</dbReference>
<comment type="subcellular location">
    <subcellularLocation>
        <location evidence="1">Cell membrane</location>
        <topology evidence="1">Multi-pass membrane protein</topology>
    </subcellularLocation>
</comment>
<dbReference type="Proteomes" id="UP001501251">
    <property type="component" value="Unassembled WGS sequence"/>
</dbReference>
<feature type="signal peptide" evidence="13">
    <location>
        <begin position="1"/>
        <end position="17"/>
    </location>
</feature>
<feature type="chain" id="PRO_5045038588" evidence="13">
    <location>
        <begin position="18"/>
        <end position="288"/>
    </location>
</feature>
<evidence type="ECO:0000256" key="6">
    <source>
        <dbReference type="ARBA" id="ARBA00022556"/>
    </source>
</evidence>
<keyword evidence="11 12" id="KW-0472">Membrane</keyword>
<feature type="transmembrane region" description="Helical" evidence="12">
    <location>
        <begin position="63"/>
        <end position="82"/>
    </location>
</feature>
<evidence type="ECO:0000256" key="2">
    <source>
        <dbReference type="ARBA" id="ARBA00007362"/>
    </source>
</evidence>